<sequence>MNYFKFVAQSADKVFQERYHIDNILEIEQGGEKWQTKKIRKNEPRSLYV</sequence>
<protein>
    <submittedName>
        <fullName evidence="1">Uncharacterized protein</fullName>
    </submittedName>
</protein>
<reference evidence="1 2" key="1">
    <citation type="submission" date="2014-11" db="EMBL/GenBank/DDBJ databases">
        <authorList>
            <person name="Urmite Genomes Urmite Genomes"/>
        </authorList>
    </citation>
    <scope>NUCLEOTIDE SEQUENCE [LARGE SCALE GENOMIC DNA]</scope>
    <source>
        <strain evidence="1 2">Oc5</strain>
    </source>
</reference>
<accession>A0A0A1MTG0</accession>
<dbReference type="EMBL" id="CDGG01000001">
    <property type="protein sequence ID" value="CEI82797.1"/>
    <property type="molecule type" value="Genomic_DNA"/>
</dbReference>
<evidence type="ECO:0000313" key="2">
    <source>
        <dbReference type="Proteomes" id="UP000040453"/>
    </source>
</evidence>
<keyword evidence="2" id="KW-1185">Reference proteome</keyword>
<dbReference type="AlphaFoldDB" id="A0A0A1MTG0"/>
<name>A0A0A1MTG0_9BACI</name>
<dbReference type="Proteomes" id="UP000040453">
    <property type="component" value="Unassembled WGS sequence"/>
</dbReference>
<gene>
    <name evidence="1" type="ORF">BN997_02683</name>
</gene>
<proteinExistence type="predicted"/>
<evidence type="ECO:0000313" key="1">
    <source>
        <dbReference type="EMBL" id="CEI82797.1"/>
    </source>
</evidence>
<organism evidence="1 2">
    <name type="scientific">Oceanobacillus oncorhynchi</name>
    <dbReference type="NCBI Taxonomy" id="545501"/>
    <lineage>
        <taxon>Bacteria</taxon>
        <taxon>Bacillati</taxon>
        <taxon>Bacillota</taxon>
        <taxon>Bacilli</taxon>
        <taxon>Bacillales</taxon>
        <taxon>Bacillaceae</taxon>
        <taxon>Oceanobacillus</taxon>
    </lineage>
</organism>